<dbReference type="GO" id="GO:0004067">
    <property type="term" value="F:asparaginase activity"/>
    <property type="evidence" value="ECO:0007669"/>
    <property type="project" value="UniProtKB-UniRule"/>
</dbReference>
<organism evidence="4 5">
    <name type="scientific">SAR92 clade bacterium</name>
    <dbReference type="NCBI Taxonomy" id="2315479"/>
    <lineage>
        <taxon>Bacteria</taxon>
        <taxon>Pseudomonadati</taxon>
        <taxon>Pseudomonadota</taxon>
        <taxon>Gammaproteobacteria</taxon>
        <taxon>Cellvibrionales</taxon>
        <taxon>Porticoccaceae</taxon>
        <taxon>SAR92 clade</taxon>
    </lineage>
</organism>
<comment type="caution">
    <text evidence="4">The sequence shown here is derived from an EMBL/GenBank/DDBJ whole genome shotgun (WGS) entry which is preliminary data.</text>
</comment>
<dbReference type="InterPro" id="IPR006034">
    <property type="entry name" value="Asparaginase/glutaminase-like"/>
</dbReference>
<feature type="domain" description="L-asparaginase N-terminal" evidence="3">
    <location>
        <begin position="4"/>
        <end position="155"/>
    </location>
</feature>
<dbReference type="Pfam" id="PF00710">
    <property type="entry name" value="Asparaginase"/>
    <property type="match status" value="1"/>
</dbReference>
<feature type="binding site" evidence="2">
    <location>
        <begin position="83"/>
        <end position="84"/>
    </location>
    <ligand>
        <name>substrate</name>
    </ligand>
</feature>
<dbReference type="AlphaFoldDB" id="A0A520MIJ6"/>
<dbReference type="PANTHER" id="PTHR11707">
    <property type="entry name" value="L-ASPARAGINASE"/>
    <property type="match status" value="1"/>
</dbReference>
<dbReference type="PANTHER" id="PTHR11707:SF28">
    <property type="entry name" value="60 KDA LYSOPHOSPHOLIPASE"/>
    <property type="match status" value="1"/>
</dbReference>
<dbReference type="EMBL" id="SHBP01000002">
    <property type="protein sequence ID" value="RZO21039.1"/>
    <property type="molecule type" value="Genomic_DNA"/>
</dbReference>
<name>A0A520MIJ6_9GAMM</name>
<dbReference type="SUPFAM" id="SSF53774">
    <property type="entry name" value="Glutaminase/Asparaginase"/>
    <property type="match status" value="1"/>
</dbReference>
<evidence type="ECO:0000313" key="5">
    <source>
        <dbReference type="Proteomes" id="UP000315889"/>
    </source>
</evidence>
<dbReference type="InterPro" id="IPR027474">
    <property type="entry name" value="L-asparaginase_N"/>
</dbReference>
<accession>A0A520MIJ6</accession>
<feature type="active site" description="O-isoaspartyl threonine intermediate" evidence="1">
    <location>
        <position position="12"/>
    </location>
</feature>
<sequence>MKQLVIFTTGGTIDKVYFDAASEFQVGHPVIGDLLKRMNVEFEVFVHQLMRVDSLDMTDVDRKAIQEAVENSDAEHILITHGTDGMVETATWLEDIRDKKIILTGALQPAAFAENDAVFNIGCAVGAIQAISAGVYIAMNGQIFRADEVVKNRVENKFESIPL</sequence>
<evidence type="ECO:0000259" key="3">
    <source>
        <dbReference type="Pfam" id="PF00710"/>
    </source>
</evidence>
<dbReference type="InterPro" id="IPR037152">
    <property type="entry name" value="L-asparaginase_N_sf"/>
</dbReference>
<dbReference type="Gene3D" id="3.40.50.1170">
    <property type="entry name" value="L-asparaginase, N-terminal domain"/>
    <property type="match status" value="1"/>
</dbReference>
<dbReference type="Proteomes" id="UP000315889">
    <property type="component" value="Unassembled WGS sequence"/>
</dbReference>
<proteinExistence type="predicted"/>
<dbReference type="InterPro" id="IPR036152">
    <property type="entry name" value="Asp/glu_Ase-like_sf"/>
</dbReference>
<dbReference type="PROSITE" id="PS51732">
    <property type="entry name" value="ASN_GLN_ASE_3"/>
    <property type="match status" value="1"/>
</dbReference>
<protein>
    <submittedName>
        <fullName evidence="4">Asparaginase</fullName>
    </submittedName>
</protein>
<evidence type="ECO:0000256" key="1">
    <source>
        <dbReference type="PIRSR" id="PIRSR001220-1"/>
    </source>
</evidence>
<evidence type="ECO:0000256" key="2">
    <source>
        <dbReference type="PIRSR" id="PIRSR001220-2"/>
    </source>
</evidence>
<gene>
    <name evidence="4" type="ORF">EVB03_02070</name>
</gene>
<reference evidence="4 5" key="1">
    <citation type="submission" date="2019-02" db="EMBL/GenBank/DDBJ databases">
        <title>Prokaryotic population dynamics and viral predation in marine succession experiment using metagenomics: the confinement effect.</title>
        <authorList>
            <person name="Haro-Moreno J.M."/>
            <person name="Rodriguez-Valera F."/>
            <person name="Lopez-Perez M."/>
        </authorList>
    </citation>
    <scope>NUCLEOTIDE SEQUENCE [LARGE SCALE GENOMIC DNA]</scope>
    <source>
        <strain evidence="4">MED-G170</strain>
    </source>
</reference>
<feature type="binding site" evidence="2">
    <location>
        <position position="54"/>
    </location>
    <ligand>
        <name>substrate</name>
    </ligand>
</feature>
<evidence type="ECO:0000313" key="4">
    <source>
        <dbReference type="EMBL" id="RZO21039.1"/>
    </source>
</evidence>
<dbReference type="PRINTS" id="PR00139">
    <property type="entry name" value="ASNGLNASE"/>
</dbReference>
<dbReference type="PIRSF" id="PIRSF001220">
    <property type="entry name" value="L-ASNase_gatD"/>
    <property type="match status" value="1"/>
</dbReference>
<dbReference type="PIRSF" id="PIRSF500176">
    <property type="entry name" value="L_ASNase"/>
    <property type="match status" value="1"/>
</dbReference>